<evidence type="ECO:0000256" key="3">
    <source>
        <dbReference type="ARBA" id="ARBA00023125"/>
    </source>
</evidence>
<keyword evidence="4" id="KW-0804">Transcription</keyword>
<dbReference type="AlphaFoldDB" id="A0A559JNC7"/>
<evidence type="ECO:0000256" key="5">
    <source>
        <dbReference type="PROSITE-ProRule" id="PRU00335"/>
    </source>
</evidence>
<dbReference type="PRINTS" id="PR00455">
    <property type="entry name" value="HTHTETR"/>
</dbReference>
<keyword evidence="1" id="KW-0678">Repressor</keyword>
<dbReference type="InterPro" id="IPR050109">
    <property type="entry name" value="HTH-type_TetR-like_transc_reg"/>
</dbReference>
<reference evidence="7 8" key="1">
    <citation type="submission" date="2019-07" db="EMBL/GenBank/DDBJ databases">
        <authorList>
            <person name="Kim J."/>
        </authorList>
    </citation>
    <scope>NUCLEOTIDE SEQUENCE [LARGE SCALE GENOMIC DNA]</scope>
    <source>
        <strain evidence="7 8">G13</strain>
    </source>
</reference>
<evidence type="ECO:0000256" key="2">
    <source>
        <dbReference type="ARBA" id="ARBA00023015"/>
    </source>
</evidence>
<dbReference type="EMBL" id="VNJJ01000004">
    <property type="protein sequence ID" value="TVY01377.1"/>
    <property type="molecule type" value="Genomic_DNA"/>
</dbReference>
<sequence>MRGMCEPMTDADKRERIIAAAYQVLSEKGYDKASTKEIANSAGVAQGLINYYFPSKDQLFAEVFRRETRKYCEALTPLLPGERQDSLTSDAIAKLLELPKSRAFQEPDWFRLRYELFAIGLRNENAADTLKETLEIKRKYITDSIESISGFPREQCETIAALLYSMIEGLGLQRVADPDFKYDEAYDMVADMLSAYYDRLIKKKEP</sequence>
<feature type="DNA-binding region" description="H-T-H motif" evidence="5">
    <location>
        <begin position="34"/>
        <end position="53"/>
    </location>
</feature>
<name>A0A559JNC7_9BACL</name>
<dbReference type="SUPFAM" id="SSF48498">
    <property type="entry name" value="Tetracyclin repressor-like, C-terminal domain"/>
    <property type="match status" value="1"/>
</dbReference>
<keyword evidence="8" id="KW-1185">Reference proteome</keyword>
<dbReference type="OrthoDB" id="9780939at2"/>
<evidence type="ECO:0000259" key="6">
    <source>
        <dbReference type="PROSITE" id="PS50977"/>
    </source>
</evidence>
<dbReference type="Gene3D" id="1.10.10.60">
    <property type="entry name" value="Homeodomain-like"/>
    <property type="match status" value="1"/>
</dbReference>
<dbReference type="Gene3D" id="1.10.357.10">
    <property type="entry name" value="Tetracycline Repressor, domain 2"/>
    <property type="match status" value="1"/>
</dbReference>
<evidence type="ECO:0000313" key="7">
    <source>
        <dbReference type="EMBL" id="TVY01377.1"/>
    </source>
</evidence>
<dbReference type="GO" id="GO:0003700">
    <property type="term" value="F:DNA-binding transcription factor activity"/>
    <property type="evidence" value="ECO:0007669"/>
    <property type="project" value="TreeGrafter"/>
</dbReference>
<comment type="caution">
    <text evidence="7">The sequence shown here is derived from an EMBL/GenBank/DDBJ whole genome shotgun (WGS) entry which is preliminary data.</text>
</comment>
<keyword evidence="2" id="KW-0805">Transcription regulation</keyword>
<keyword evidence="3 5" id="KW-0238">DNA-binding</keyword>
<evidence type="ECO:0000313" key="8">
    <source>
        <dbReference type="Proteomes" id="UP000316330"/>
    </source>
</evidence>
<dbReference type="InterPro" id="IPR023772">
    <property type="entry name" value="DNA-bd_HTH_TetR-type_CS"/>
</dbReference>
<dbReference type="InterPro" id="IPR039538">
    <property type="entry name" value="BetI_C"/>
</dbReference>
<accession>A0A559JNC7</accession>
<dbReference type="PROSITE" id="PS50977">
    <property type="entry name" value="HTH_TETR_2"/>
    <property type="match status" value="1"/>
</dbReference>
<feature type="domain" description="HTH tetR-type" evidence="6">
    <location>
        <begin position="11"/>
        <end position="71"/>
    </location>
</feature>
<dbReference type="PROSITE" id="PS01081">
    <property type="entry name" value="HTH_TETR_1"/>
    <property type="match status" value="1"/>
</dbReference>
<dbReference type="Pfam" id="PF00440">
    <property type="entry name" value="TetR_N"/>
    <property type="match status" value="1"/>
</dbReference>
<evidence type="ECO:0000256" key="1">
    <source>
        <dbReference type="ARBA" id="ARBA00022491"/>
    </source>
</evidence>
<organism evidence="7 8">
    <name type="scientific">Cohnella terricola</name>
    <dbReference type="NCBI Taxonomy" id="1289167"/>
    <lineage>
        <taxon>Bacteria</taxon>
        <taxon>Bacillati</taxon>
        <taxon>Bacillota</taxon>
        <taxon>Bacilli</taxon>
        <taxon>Bacillales</taxon>
        <taxon>Paenibacillaceae</taxon>
        <taxon>Cohnella</taxon>
    </lineage>
</organism>
<protein>
    <submittedName>
        <fullName evidence="7">TetR/AcrR family transcriptional regulator</fullName>
    </submittedName>
</protein>
<dbReference type="PANTHER" id="PTHR30055">
    <property type="entry name" value="HTH-TYPE TRANSCRIPTIONAL REGULATOR RUTR"/>
    <property type="match status" value="1"/>
</dbReference>
<dbReference type="Proteomes" id="UP000316330">
    <property type="component" value="Unassembled WGS sequence"/>
</dbReference>
<dbReference type="Pfam" id="PF13977">
    <property type="entry name" value="TetR_C_6"/>
    <property type="match status" value="1"/>
</dbReference>
<dbReference type="InterPro" id="IPR009057">
    <property type="entry name" value="Homeodomain-like_sf"/>
</dbReference>
<dbReference type="InterPro" id="IPR001647">
    <property type="entry name" value="HTH_TetR"/>
</dbReference>
<dbReference type="GO" id="GO:0000976">
    <property type="term" value="F:transcription cis-regulatory region binding"/>
    <property type="evidence" value="ECO:0007669"/>
    <property type="project" value="TreeGrafter"/>
</dbReference>
<dbReference type="InterPro" id="IPR036271">
    <property type="entry name" value="Tet_transcr_reg_TetR-rel_C_sf"/>
</dbReference>
<proteinExistence type="predicted"/>
<evidence type="ECO:0000256" key="4">
    <source>
        <dbReference type="ARBA" id="ARBA00023163"/>
    </source>
</evidence>
<dbReference type="PANTHER" id="PTHR30055:SF226">
    <property type="entry name" value="HTH-TYPE TRANSCRIPTIONAL REGULATOR PKSA"/>
    <property type="match status" value="1"/>
</dbReference>
<dbReference type="SUPFAM" id="SSF46689">
    <property type="entry name" value="Homeodomain-like"/>
    <property type="match status" value="1"/>
</dbReference>
<gene>
    <name evidence="7" type="ORF">FPZ45_09580</name>
</gene>